<evidence type="ECO:0000313" key="5">
    <source>
        <dbReference type="Proteomes" id="UP001221909"/>
    </source>
</evidence>
<dbReference type="Gene3D" id="3.40.50.1220">
    <property type="entry name" value="TPP-binding domain"/>
    <property type="match status" value="1"/>
</dbReference>
<dbReference type="Proteomes" id="UP001221909">
    <property type="component" value="Unassembled WGS sequence"/>
</dbReference>
<dbReference type="InterPro" id="IPR026590">
    <property type="entry name" value="Ssirtuin_cat_dom"/>
</dbReference>
<keyword evidence="1" id="KW-0520">NAD</keyword>
<evidence type="ECO:0000313" key="4">
    <source>
        <dbReference type="EMBL" id="MDD0824040.1"/>
    </source>
</evidence>
<sequence length="278" mass="32069">MVDLIQQVAEKIRQADKIVIGASNGLSISEGIHIFANNHDFRTKFSDFEQKYGFHSLIQGCFYPFQDSQVYWAYFARLHDYMTRQKPAGIVMQNLFALVKKKDFFVVTSNFENHFRQAGFPEERLFEIEGNGIDFQCKTQCTDQVYNGEKQLQEMAECENGYVPEHLVPYCPNCGGEMQIHIELDSNFQQDKIWRTKRDAYQAFLQDGADKNVLFLELGVGARNQLIKMPFMQWVYQHPKAFYITVNKGELYIPKEIASRSLGVDGGLNEVLEALNEA</sequence>
<dbReference type="EMBL" id="JAQSJE010000005">
    <property type="protein sequence ID" value="MDD0824040.1"/>
    <property type="molecule type" value="Genomic_DNA"/>
</dbReference>
<comment type="caution">
    <text evidence="4">The sequence shown here is derived from an EMBL/GenBank/DDBJ whole genome shotgun (WGS) entry which is preliminary data.</text>
</comment>
<keyword evidence="5" id="KW-1185">Reference proteome</keyword>
<evidence type="ECO:0000256" key="1">
    <source>
        <dbReference type="ARBA" id="ARBA00023027"/>
    </source>
</evidence>
<name>A0ABT5MPE1_9PAST</name>
<organism evidence="4 5">
    <name type="scientific">Mannheimia cairinae</name>
    <dbReference type="NCBI Taxonomy" id="3025936"/>
    <lineage>
        <taxon>Bacteria</taxon>
        <taxon>Pseudomonadati</taxon>
        <taxon>Pseudomonadota</taxon>
        <taxon>Gammaproteobacteria</taxon>
        <taxon>Pasteurellales</taxon>
        <taxon>Pasteurellaceae</taxon>
        <taxon>Mannheimia</taxon>
    </lineage>
</organism>
<protein>
    <recommendedName>
        <fullName evidence="3">Deacetylase sirtuin-type domain-containing protein</fullName>
    </recommendedName>
</protein>
<proteinExistence type="predicted"/>
<reference evidence="4 5" key="1">
    <citation type="submission" date="2023-02" db="EMBL/GenBank/DDBJ databases">
        <title>Mannheimia cairiniae sp. nov., a novel species of Mannheimia obtained from moscovy ducks (Cairina moschata) and reclassification of Mannheimia ovis as heterotypic synonym of Mannheimia pernigra.</title>
        <authorList>
            <person name="Christensen H."/>
        </authorList>
    </citation>
    <scope>NUCLEOTIDE SEQUENCE [LARGE SCALE GENOMIC DNA]</scope>
    <source>
        <strain evidence="4 5">AT1</strain>
    </source>
</reference>
<dbReference type="SUPFAM" id="SSF52467">
    <property type="entry name" value="DHS-like NAD/FAD-binding domain"/>
    <property type="match status" value="1"/>
</dbReference>
<feature type="domain" description="Deacetylase sirtuin-type" evidence="3">
    <location>
        <begin position="1"/>
        <end position="278"/>
    </location>
</feature>
<dbReference type="InterPro" id="IPR029035">
    <property type="entry name" value="DHS-like_NAD/FAD-binding_dom"/>
</dbReference>
<dbReference type="RefSeq" id="WP_273749732.1">
    <property type="nucleotide sequence ID" value="NZ_JAQSJE010000005.1"/>
</dbReference>
<accession>A0ABT5MPE1</accession>
<comment type="caution">
    <text evidence="2">Lacks conserved residue(s) required for the propagation of feature annotation.</text>
</comment>
<evidence type="ECO:0000256" key="2">
    <source>
        <dbReference type="PROSITE-ProRule" id="PRU00236"/>
    </source>
</evidence>
<gene>
    <name evidence="4" type="ORF">PTQ27_06125</name>
</gene>
<dbReference type="PROSITE" id="PS50305">
    <property type="entry name" value="SIRTUIN"/>
    <property type="match status" value="1"/>
</dbReference>
<evidence type="ECO:0000259" key="3">
    <source>
        <dbReference type="PROSITE" id="PS50305"/>
    </source>
</evidence>